<proteinExistence type="inferred from homology"/>
<dbReference type="SUPFAM" id="SSF56104">
    <property type="entry name" value="SAICAR synthase-like"/>
    <property type="match status" value="1"/>
</dbReference>
<protein>
    <recommendedName>
        <fullName evidence="4">Kinase</fullName>
        <ecNumber evidence="4">2.7.-.-</ecNumber>
    </recommendedName>
</protein>
<keyword evidence="3 4" id="KW-0418">Kinase</keyword>
<evidence type="ECO:0000256" key="1">
    <source>
        <dbReference type="ARBA" id="ARBA00007374"/>
    </source>
</evidence>
<dbReference type="GO" id="GO:0005737">
    <property type="term" value="C:cytoplasm"/>
    <property type="evidence" value="ECO:0007669"/>
    <property type="project" value="TreeGrafter"/>
</dbReference>
<evidence type="ECO:0000256" key="3">
    <source>
        <dbReference type="ARBA" id="ARBA00022777"/>
    </source>
</evidence>
<reference evidence="5" key="1">
    <citation type="submission" date="2021-01" db="EMBL/GenBank/DDBJ databases">
        <authorList>
            <person name="Corre E."/>
            <person name="Pelletier E."/>
            <person name="Niang G."/>
            <person name="Scheremetjew M."/>
            <person name="Finn R."/>
            <person name="Kale V."/>
            <person name="Holt S."/>
            <person name="Cochrane G."/>
            <person name="Meng A."/>
            <person name="Brown T."/>
            <person name="Cohen L."/>
        </authorList>
    </citation>
    <scope>NUCLEOTIDE SEQUENCE</scope>
    <source>
        <strain evidence="5">CCMP3278</strain>
    </source>
</reference>
<gene>
    <name evidence="5" type="ORF">TOLI1172_LOCUS3367</name>
</gene>
<dbReference type="AlphaFoldDB" id="A0A7S1ER19"/>
<dbReference type="InterPro" id="IPR038286">
    <property type="entry name" value="IPK_sf"/>
</dbReference>
<dbReference type="InterPro" id="IPR005522">
    <property type="entry name" value="IPK"/>
</dbReference>
<evidence type="ECO:0000256" key="4">
    <source>
        <dbReference type="RuleBase" id="RU363090"/>
    </source>
</evidence>
<sequence length="328" mass="36908">MDVYPYQVGGHGLLQWDVREPNRLFKPVIQKELAFYLSLHSSITPDQIIPLRQFLPKFYGVFQKSIRALSESTVASTMTQIELTQEAPGNANGDPSENVAEWVEQYSKMRYSSSLSLHPTLKSNSEEGVESSPLFIGLFDVNASWSCPCALDVKVGTRHYDDDATEQKRARHISKACASTTAQFGIRLCGMQTFNAELGTTDRIGKLAQRKLDTEGLPVHLRHFFWNGIELRTDVIREILPMLKELRNVLEAQTLLSFYSSSVLIAYEGSIERTKVLKENGQRIASIWMIDFAHTQPRRHAEDNDDGVAFGLLTLISLLEGLLQASED</sequence>
<dbReference type="GO" id="GO:0046854">
    <property type="term" value="P:phosphatidylinositol phosphate biosynthetic process"/>
    <property type="evidence" value="ECO:0007669"/>
    <property type="project" value="TreeGrafter"/>
</dbReference>
<dbReference type="Gene3D" id="3.30.470.160">
    <property type="entry name" value="Inositol polyphosphate kinase"/>
    <property type="match status" value="1"/>
</dbReference>
<dbReference type="EC" id="2.7.-.-" evidence="4"/>
<dbReference type="EMBL" id="HBFP01004736">
    <property type="protein sequence ID" value="CAD8818978.1"/>
    <property type="molecule type" value="Transcribed_RNA"/>
</dbReference>
<dbReference type="PANTHER" id="PTHR12400:SF21">
    <property type="entry name" value="KINASE"/>
    <property type="match status" value="1"/>
</dbReference>
<name>A0A7S1ER19_9RHOD</name>
<evidence type="ECO:0000313" key="5">
    <source>
        <dbReference type="EMBL" id="CAD8818978.1"/>
    </source>
</evidence>
<dbReference type="Pfam" id="PF03770">
    <property type="entry name" value="IPK"/>
    <property type="match status" value="1"/>
</dbReference>
<dbReference type="GO" id="GO:0005634">
    <property type="term" value="C:nucleus"/>
    <property type="evidence" value="ECO:0007669"/>
    <property type="project" value="TreeGrafter"/>
</dbReference>
<keyword evidence="2 4" id="KW-0808">Transferase</keyword>
<evidence type="ECO:0000256" key="2">
    <source>
        <dbReference type="ARBA" id="ARBA00022679"/>
    </source>
</evidence>
<dbReference type="GO" id="GO:0032958">
    <property type="term" value="P:inositol phosphate biosynthetic process"/>
    <property type="evidence" value="ECO:0007669"/>
    <property type="project" value="InterPro"/>
</dbReference>
<accession>A0A7S1ER19</accession>
<dbReference type="GO" id="GO:0000828">
    <property type="term" value="F:inositol hexakisphosphate kinase activity"/>
    <property type="evidence" value="ECO:0007669"/>
    <property type="project" value="TreeGrafter"/>
</dbReference>
<dbReference type="PANTHER" id="PTHR12400">
    <property type="entry name" value="INOSITOL POLYPHOSPHATE KINASE"/>
    <property type="match status" value="1"/>
</dbReference>
<comment type="similarity">
    <text evidence="1 4">Belongs to the inositol phosphokinase (IPK) family.</text>
</comment>
<organism evidence="5">
    <name type="scientific">Timspurckia oligopyrenoides</name>
    <dbReference type="NCBI Taxonomy" id="708627"/>
    <lineage>
        <taxon>Eukaryota</taxon>
        <taxon>Rhodophyta</taxon>
        <taxon>Bangiophyceae</taxon>
        <taxon>Porphyridiales</taxon>
        <taxon>Porphyridiaceae</taxon>
        <taxon>Timspurckia</taxon>
    </lineage>
</organism>